<evidence type="ECO:0000256" key="12">
    <source>
        <dbReference type="ARBA" id="ARBA00049396"/>
    </source>
</evidence>
<keyword evidence="18" id="KW-1185">Reference proteome</keyword>
<keyword evidence="5" id="KW-0220">Diaminopimelate biosynthesis</keyword>
<dbReference type="AlphaFoldDB" id="A0A9P9Z1Q7"/>
<proteinExistence type="inferred from homology"/>
<dbReference type="EMBL" id="JAMQYH010001412">
    <property type="protein sequence ID" value="KAJ1680647.1"/>
    <property type="molecule type" value="Genomic_DNA"/>
</dbReference>
<keyword evidence="2" id="KW-0963">Cytoplasm</keyword>
<dbReference type="Proteomes" id="UP001151287">
    <property type="component" value="Unassembled WGS sequence"/>
</dbReference>
<dbReference type="EC" id="1.17.1.8" evidence="10"/>
<dbReference type="Pfam" id="PF05173">
    <property type="entry name" value="DapB_C"/>
    <property type="match status" value="1"/>
</dbReference>
<reference evidence="17" key="1">
    <citation type="journal article" date="2022" name="Cell">
        <title>Repeat-based holocentromeres influence genome architecture and karyotype evolution.</title>
        <authorList>
            <person name="Hofstatter P.G."/>
            <person name="Thangavel G."/>
            <person name="Lux T."/>
            <person name="Neumann P."/>
            <person name="Vondrak T."/>
            <person name="Novak P."/>
            <person name="Zhang M."/>
            <person name="Costa L."/>
            <person name="Castellani M."/>
            <person name="Scott A."/>
            <person name="Toegelov H."/>
            <person name="Fuchs J."/>
            <person name="Mata-Sucre Y."/>
            <person name="Dias Y."/>
            <person name="Vanzela A.L.L."/>
            <person name="Huettel B."/>
            <person name="Almeida C.C.S."/>
            <person name="Simkova H."/>
            <person name="Souza G."/>
            <person name="Pedrosa-Harand A."/>
            <person name="Macas J."/>
            <person name="Mayer K.F.X."/>
            <person name="Houben A."/>
            <person name="Marques A."/>
        </authorList>
    </citation>
    <scope>NUCLEOTIDE SEQUENCE</scope>
    <source>
        <strain evidence="17">RhyBre1mFocal</strain>
    </source>
</reference>
<dbReference type="SUPFAM" id="SSF55347">
    <property type="entry name" value="Glyceraldehyde-3-phosphate dehydrogenase-like, C-terminal domain"/>
    <property type="match status" value="1"/>
</dbReference>
<name>A0A9P9Z1Q7_9POAL</name>
<keyword evidence="13" id="KW-0802">TPR repeat</keyword>
<comment type="similarity">
    <text evidence="1">Belongs to the DapB family.</text>
</comment>
<feature type="domain" description="Dihydrodipicolinate reductase N-terminal" evidence="15">
    <location>
        <begin position="4"/>
        <end position="79"/>
    </location>
</feature>
<keyword evidence="4" id="KW-0521">NADP</keyword>
<dbReference type="SMART" id="SM00028">
    <property type="entry name" value="TPR"/>
    <property type="match status" value="1"/>
</dbReference>
<comment type="catalytic activity">
    <reaction evidence="12">
        <text>(S)-2,3,4,5-tetrahydrodipicolinate + NAD(+) + H2O = (2S,4S)-4-hydroxy-2,3,4,5-tetrahydrodipicolinate + NADH + H(+)</text>
        <dbReference type="Rhea" id="RHEA:35323"/>
        <dbReference type="ChEBI" id="CHEBI:15377"/>
        <dbReference type="ChEBI" id="CHEBI:15378"/>
        <dbReference type="ChEBI" id="CHEBI:16845"/>
        <dbReference type="ChEBI" id="CHEBI:57540"/>
        <dbReference type="ChEBI" id="CHEBI:57945"/>
        <dbReference type="ChEBI" id="CHEBI:67139"/>
        <dbReference type="EC" id="1.17.1.8"/>
    </reaction>
</comment>
<evidence type="ECO:0000256" key="11">
    <source>
        <dbReference type="ARBA" id="ARBA00049080"/>
    </source>
</evidence>
<comment type="caution">
    <text evidence="17">The sequence shown here is derived from an EMBL/GenBank/DDBJ whole genome shotgun (WGS) entry which is preliminary data.</text>
</comment>
<dbReference type="PROSITE" id="PS01298">
    <property type="entry name" value="DAPB"/>
    <property type="match status" value="1"/>
</dbReference>
<feature type="transmembrane region" description="Helical" evidence="14">
    <location>
        <begin position="251"/>
        <end position="270"/>
    </location>
</feature>
<evidence type="ECO:0000256" key="8">
    <source>
        <dbReference type="ARBA" id="ARBA00023154"/>
    </source>
</evidence>
<dbReference type="InterPro" id="IPR011990">
    <property type="entry name" value="TPR-like_helical_dom_sf"/>
</dbReference>
<dbReference type="Gene3D" id="1.25.40.10">
    <property type="entry name" value="Tetratricopeptide repeat domain"/>
    <property type="match status" value="1"/>
</dbReference>
<dbReference type="Pfam" id="PF01113">
    <property type="entry name" value="DapB_N"/>
    <property type="match status" value="1"/>
</dbReference>
<feature type="domain" description="Dihydrodipicolinate reductase C-terminal" evidence="16">
    <location>
        <begin position="99"/>
        <end position="201"/>
    </location>
</feature>
<evidence type="ECO:0000256" key="7">
    <source>
        <dbReference type="ARBA" id="ARBA00023027"/>
    </source>
</evidence>
<dbReference type="GO" id="GO:0008839">
    <property type="term" value="F:4-hydroxy-tetrahydrodipicolinate reductase"/>
    <property type="evidence" value="ECO:0007669"/>
    <property type="project" value="UniProtKB-EC"/>
</dbReference>
<dbReference type="Gene3D" id="3.30.360.10">
    <property type="entry name" value="Dihydrodipicolinate Reductase, domain 2"/>
    <property type="match status" value="1"/>
</dbReference>
<evidence type="ECO:0000256" key="6">
    <source>
        <dbReference type="ARBA" id="ARBA00023002"/>
    </source>
</evidence>
<feature type="transmembrane region" description="Helical" evidence="14">
    <location>
        <begin position="221"/>
        <end position="239"/>
    </location>
</feature>
<dbReference type="OrthoDB" id="2390316at2759"/>
<dbReference type="Gene3D" id="3.40.50.720">
    <property type="entry name" value="NAD(P)-binding Rossmann-like Domain"/>
    <property type="match status" value="2"/>
</dbReference>
<evidence type="ECO:0000256" key="2">
    <source>
        <dbReference type="ARBA" id="ARBA00022490"/>
    </source>
</evidence>
<dbReference type="FunFam" id="3.30.360.10:FF:000009">
    <property type="entry name" value="4-hydroxy-tetrahydrodipicolinate reductase"/>
    <property type="match status" value="1"/>
</dbReference>
<evidence type="ECO:0000313" key="17">
    <source>
        <dbReference type="EMBL" id="KAJ1680647.1"/>
    </source>
</evidence>
<feature type="repeat" description="TPR" evidence="13">
    <location>
        <begin position="329"/>
        <end position="362"/>
    </location>
</feature>
<gene>
    <name evidence="17" type="ORF">LUZ63_024129</name>
</gene>
<evidence type="ECO:0000256" key="1">
    <source>
        <dbReference type="ARBA" id="ARBA00006642"/>
    </source>
</evidence>
<dbReference type="InterPro" id="IPR036291">
    <property type="entry name" value="NAD(P)-bd_dom_sf"/>
</dbReference>
<evidence type="ECO:0000256" key="9">
    <source>
        <dbReference type="ARBA" id="ARBA00037922"/>
    </source>
</evidence>
<protein>
    <recommendedName>
        <fullName evidence="10">4-hydroxy-tetrahydrodipicolinate reductase</fullName>
        <ecNumber evidence="10">1.17.1.8</ecNumber>
    </recommendedName>
</protein>
<comment type="pathway">
    <text evidence="9">Amino-acid biosynthesis; L-lysine biosynthesis via DAP pathway; (S)-tetrahydrodipicolinate from L-aspartate: step 4/4.</text>
</comment>
<accession>A0A9P9Z1Q7</accession>
<keyword evidence="8" id="KW-0457">Lysine biosynthesis</keyword>
<dbReference type="InterPro" id="IPR019734">
    <property type="entry name" value="TPR_rpt"/>
</dbReference>
<evidence type="ECO:0000256" key="13">
    <source>
        <dbReference type="PROSITE-ProRule" id="PRU00339"/>
    </source>
</evidence>
<evidence type="ECO:0000259" key="15">
    <source>
        <dbReference type="Pfam" id="PF01113"/>
    </source>
</evidence>
<dbReference type="GO" id="GO:0005829">
    <property type="term" value="C:cytosol"/>
    <property type="evidence" value="ECO:0007669"/>
    <property type="project" value="TreeGrafter"/>
</dbReference>
<evidence type="ECO:0000313" key="18">
    <source>
        <dbReference type="Proteomes" id="UP001151287"/>
    </source>
</evidence>
<evidence type="ECO:0000256" key="3">
    <source>
        <dbReference type="ARBA" id="ARBA00022605"/>
    </source>
</evidence>
<evidence type="ECO:0000256" key="5">
    <source>
        <dbReference type="ARBA" id="ARBA00022915"/>
    </source>
</evidence>
<dbReference type="SUPFAM" id="SSF48452">
    <property type="entry name" value="TPR-like"/>
    <property type="match status" value="1"/>
</dbReference>
<keyword evidence="7" id="KW-0520">NAD</keyword>
<keyword evidence="6" id="KW-0560">Oxidoreductase</keyword>
<comment type="catalytic activity">
    <reaction evidence="11">
        <text>(S)-2,3,4,5-tetrahydrodipicolinate + NADP(+) + H2O = (2S,4S)-4-hydroxy-2,3,4,5-tetrahydrodipicolinate + NADPH + H(+)</text>
        <dbReference type="Rhea" id="RHEA:35331"/>
        <dbReference type="ChEBI" id="CHEBI:15377"/>
        <dbReference type="ChEBI" id="CHEBI:15378"/>
        <dbReference type="ChEBI" id="CHEBI:16845"/>
        <dbReference type="ChEBI" id="CHEBI:57783"/>
        <dbReference type="ChEBI" id="CHEBI:58349"/>
        <dbReference type="ChEBI" id="CHEBI:67139"/>
        <dbReference type="EC" id="1.17.1.8"/>
    </reaction>
</comment>
<dbReference type="GO" id="GO:0019877">
    <property type="term" value="P:diaminopimelate biosynthetic process"/>
    <property type="evidence" value="ECO:0007669"/>
    <property type="project" value="UniProtKB-KW"/>
</dbReference>
<keyword evidence="14" id="KW-1133">Transmembrane helix</keyword>
<evidence type="ECO:0000256" key="4">
    <source>
        <dbReference type="ARBA" id="ARBA00022857"/>
    </source>
</evidence>
<dbReference type="InterPro" id="IPR000846">
    <property type="entry name" value="DapB_N"/>
</dbReference>
<dbReference type="InterPro" id="IPR022664">
    <property type="entry name" value="DapB_N_CS"/>
</dbReference>
<dbReference type="InterPro" id="IPR022663">
    <property type="entry name" value="DapB_C"/>
</dbReference>
<sequence>MTTRVAIVGGTGKLGGVIREVVEAEEGYEVFAVLGSRSDLAELDGADLVIDASTPAVSIDVVRAAIERGINVLVGTSGGRTSASPSSCARGRCRSLLPSIEIVEAHRETKVDSPSGTAVRTAELIAAAREEIGPVQSPHVDQRARGQQVASVPIHSLRRPGVIARQETVLSGAGESLSIVHDTIDPTTAYAPGIRIAIAAALEARGVVVGRRRHQRMKTRIAVGLMTVLLLLYIVLAGQRSVVLLASGDGVGIAMGVALIVLPLIALWAIGRELWFGVRAQKLGEILDAEGALPHEEVALRPSGRATRDDADALFPAYRADVEQHPGDWRAWYRLGVAYDASGDRRRAREAVRTAIALEKSDRPAA</sequence>
<dbReference type="PANTHER" id="PTHR20836">
    <property type="entry name" value="DIHYDRODIPICOLINATE REDUCTASE"/>
    <property type="match status" value="1"/>
</dbReference>
<evidence type="ECO:0000256" key="10">
    <source>
        <dbReference type="ARBA" id="ARBA00038983"/>
    </source>
</evidence>
<organism evidence="17 18">
    <name type="scientific">Rhynchospora breviuscula</name>
    <dbReference type="NCBI Taxonomy" id="2022672"/>
    <lineage>
        <taxon>Eukaryota</taxon>
        <taxon>Viridiplantae</taxon>
        <taxon>Streptophyta</taxon>
        <taxon>Embryophyta</taxon>
        <taxon>Tracheophyta</taxon>
        <taxon>Spermatophyta</taxon>
        <taxon>Magnoliopsida</taxon>
        <taxon>Liliopsida</taxon>
        <taxon>Poales</taxon>
        <taxon>Cyperaceae</taxon>
        <taxon>Cyperoideae</taxon>
        <taxon>Rhynchosporeae</taxon>
        <taxon>Rhynchospora</taxon>
    </lineage>
</organism>
<keyword evidence="14" id="KW-0472">Membrane</keyword>
<evidence type="ECO:0000256" key="14">
    <source>
        <dbReference type="SAM" id="Phobius"/>
    </source>
</evidence>
<dbReference type="SUPFAM" id="SSF51735">
    <property type="entry name" value="NAD(P)-binding Rossmann-fold domains"/>
    <property type="match status" value="1"/>
</dbReference>
<dbReference type="InterPro" id="IPR023940">
    <property type="entry name" value="DHDPR_bac"/>
</dbReference>
<keyword evidence="3" id="KW-0028">Amino-acid biosynthesis</keyword>
<dbReference type="PROSITE" id="PS50005">
    <property type="entry name" value="TPR"/>
    <property type="match status" value="1"/>
</dbReference>
<evidence type="ECO:0000259" key="16">
    <source>
        <dbReference type="Pfam" id="PF05173"/>
    </source>
</evidence>
<dbReference type="GO" id="GO:0009089">
    <property type="term" value="P:lysine biosynthetic process via diaminopimelate"/>
    <property type="evidence" value="ECO:0007669"/>
    <property type="project" value="InterPro"/>
</dbReference>
<dbReference type="PANTHER" id="PTHR20836:SF0">
    <property type="entry name" value="4-HYDROXY-TETRAHYDRODIPICOLINATE REDUCTASE 1, CHLOROPLASTIC-RELATED"/>
    <property type="match status" value="1"/>
</dbReference>
<keyword evidence="14" id="KW-0812">Transmembrane</keyword>